<keyword evidence="2" id="KW-1185">Reference proteome</keyword>
<evidence type="ECO:0000313" key="1">
    <source>
        <dbReference type="EMBL" id="CAB3753691.1"/>
    </source>
</evidence>
<sequence>MADLSPPTFDGDPSKMPMRNRTVLHLTQTMIGALLVAGSLAAQAANLGFLHDTPISYMKQPDIDSLKAAAYDALDKKQDGETVQWTNAGTGNGVRVEAQLTIEDTAKEGANTCRTVGVVLSSKGQSMNLRPRFCRQGSSGRWIMQKRN</sequence>
<dbReference type="Proteomes" id="UP000494363">
    <property type="component" value="Unassembled WGS sequence"/>
</dbReference>
<reference evidence="1 2" key="1">
    <citation type="submission" date="2020-04" db="EMBL/GenBank/DDBJ databases">
        <authorList>
            <person name="De Canck E."/>
        </authorList>
    </citation>
    <scope>NUCLEOTIDE SEQUENCE [LARGE SCALE GENOMIC DNA]</scope>
    <source>
        <strain evidence="1 2">LMG 29542</strain>
    </source>
</reference>
<dbReference type="EMBL" id="CADIKH010000008">
    <property type="protein sequence ID" value="CAB3753691.1"/>
    <property type="molecule type" value="Genomic_DNA"/>
</dbReference>
<evidence type="ECO:0008006" key="3">
    <source>
        <dbReference type="Google" id="ProtNLM"/>
    </source>
</evidence>
<dbReference type="AlphaFoldDB" id="A0A6J5DKB9"/>
<evidence type="ECO:0000313" key="2">
    <source>
        <dbReference type="Proteomes" id="UP000494363"/>
    </source>
</evidence>
<name>A0A6J5DKB9_9BURK</name>
<gene>
    <name evidence="1" type="ORF">LMG29542_02111</name>
</gene>
<organism evidence="1 2">
    <name type="scientific">Paraburkholderia humisilvae</name>
    <dbReference type="NCBI Taxonomy" id="627669"/>
    <lineage>
        <taxon>Bacteria</taxon>
        <taxon>Pseudomonadati</taxon>
        <taxon>Pseudomonadota</taxon>
        <taxon>Betaproteobacteria</taxon>
        <taxon>Burkholderiales</taxon>
        <taxon>Burkholderiaceae</taxon>
        <taxon>Paraburkholderia</taxon>
    </lineage>
</organism>
<proteinExistence type="predicted"/>
<accession>A0A6J5DKB9</accession>
<protein>
    <recommendedName>
        <fullName evidence="3">Surface antigen domain-containing protein</fullName>
    </recommendedName>
</protein>